<dbReference type="Proteomes" id="UP001165082">
    <property type="component" value="Unassembled WGS sequence"/>
</dbReference>
<dbReference type="EMBL" id="BRXZ01007160">
    <property type="protein sequence ID" value="GMI24919.1"/>
    <property type="molecule type" value="Genomic_DNA"/>
</dbReference>
<sequence length="209" mass="23585">SEDAAAKDALLTKISSKPEGLKVLDSEEVEGLGEEWEVLDAEAKKLELHLESAEDKKVLKKESGKVRRRKRRRLRKQEKKEERKNLSTADLENEMIRKLLHKVQNKFAEAARAQAEAARKARMKDEAAKAAATEAAAAEAAAEAAAAEVKMEGRNLVCRKKLHLLFNTRRFGMRTKGGSRSAAANTLRKCHLRRHVEKRLALKSKREKR</sequence>
<evidence type="ECO:0000256" key="1">
    <source>
        <dbReference type="SAM" id="MobiDB-lite"/>
    </source>
</evidence>
<dbReference type="AlphaFoldDB" id="A0A9W7FX06"/>
<accession>A0A9W7FX06</accession>
<protein>
    <submittedName>
        <fullName evidence="2">Uncharacterized protein</fullName>
    </submittedName>
</protein>
<feature type="non-terminal residue" evidence="2">
    <location>
        <position position="1"/>
    </location>
</feature>
<feature type="compositionally biased region" description="Basic residues" evidence="1">
    <location>
        <begin position="66"/>
        <end position="77"/>
    </location>
</feature>
<organism evidence="2 3">
    <name type="scientific">Triparma retinervis</name>
    <dbReference type="NCBI Taxonomy" id="2557542"/>
    <lineage>
        <taxon>Eukaryota</taxon>
        <taxon>Sar</taxon>
        <taxon>Stramenopiles</taxon>
        <taxon>Ochrophyta</taxon>
        <taxon>Bolidophyceae</taxon>
        <taxon>Parmales</taxon>
        <taxon>Triparmaceae</taxon>
        <taxon>Triparma</taxon>
    </lineage>
</organism>
<reference evidence="2" key="1">
    <citation type="submission" date="2022-07" db="EMBL/GenBank/DDBJ databases">
        <title>Genome analysis of Parmales, a sister group of diatoms, reveals the evolutionary specialization of diatoms from phago-mixotrophs to photoautotrophs.</title>
        <authorList>
            <person name="Ban H."/>
            <person name="Sato S."/>
            <person name="Yoshikawa S."/>
            <person name="Kazumasa Y."/>
            <person name="Nakamura Y."/>
            <person name="Ichinomiya M."/>
            <person name="Saitoh K."/>
            <person name="Sato N."/>
            <person name="Blanc-Mathieu R."/>
            <person name="Endo H."/>
            <person name="Kuwata A."/>
            <person name="Ogata H."/>
        </authorList>
    </citation>
    <scope>NUCLEOTIDE SEQUENCE</scope>
</reference>
<comment type="caution">
    <text evidence="2">The sequence shown here is derived from an EMBL/GenBank/DDBJ whole genome shotgun (WGS) entry which is preliminary data.</text>
</comment>
<evidence type="ECO:0000313" key="3">
    <source>
        <dbReference type="Proteomes" id="UP001165082"/>
    </source>
</evidence>
<evidence type="ECO:0000313" key="2">
    <source>
        <dbReference type="EMBL" id="GMI24919.1"/>
    </source>
</evidence>
<feature type="compositionally biased region" description="Basic and acidic residues" evidence="1">
    <location>
        <begin position="53"/>
        <end position="65"/>
    </location>
</feature>
<proteinExistence type="predicted"/>
<feature type="region of interest" description="Disordered" evidence="1">
    <location>
        <begin position="53"/>
        <end position="87"/>
    </location>
</feature>
<gene>
    <name evidence="2" type="ORF">TrRE_jg9007</name>
</gene>
<name>A0A9W7FX06_9STRA</name>
<keyword evidence="3" id="KW-1185">Reference proteome</keyword>